<dbReference type="Gene3D" id="3.30.70.330">
    <property type="match status" value="1"/>
</dbReference>
<sequence>MSTGQPALALGPTAKGAPLEAHLDARGRWARGPIGHPPGLLELGAKLRAADDDGRAAVSDTCSGSSADHSDADEDASSEPWSAGPVRPPPGLLLTRVPLASDGGREADSDERSVRGASPGRSDADGGPAAEPWPVAPAGAGLGLEVGKAALARPHWLGLEVGTRLGAALAGLPAGLPLPLKVPVRPRSGGGGLAGSDGCSRGPAPEPWPLGPLRPPPGLGLKGAGKAAPAGAPPEPSPLRSQAEPYVPKCLALAGSQQTGLDVAGPKPHERTTVMMRNIPLSCTCDSLIELLESKGFSGWFDFVYVPIKRTEVLGVGYGFVNLVTPERAEEFMLAFEGFDGWAESPSRAASTMHWSVCQGLSRNISRYRNSPLMTDEVPAFYKPVLLKDGVRIAFPRPTTPLRAPRRRAIKE</sequence>
<dbReference type="InterPro" id="IPR007201">
    <property type="entry name" value="Mei2-like_Rrm_C"/>
</dbReference>
<name>A0ABN9R3Q3_9DINO</name>
<feature type="region of interest" description="Disordered" evidence="1">
    <location>
        <begin position="187"/>
        <end position="241"/>
    </location>
</feature>
<protein>
    <recommendedName>
        <fullName evidence="2">Mei2-like C-terminal RNA recognition motif domain-containing protein</fullName>
    </recommendedName>
</protein>
<dbReference type="InterPro" id="IPR012677">
    <property type="entry name" value="Nucleotide-bd_a/b_plait_sf"/>
</dbReference>
<organism evidence="3 4">
    <name type="scientific">Prorocentrum cordatum</name>
    <dbReference type="NCBI Taxonomy" id="2364126"/>
    <lineage>
        <taxon>Eukaryota</taxon>
        <taxon>Sar</taxon>
        <taxon>Alveolata</taxon>
        <taxon>Dinophyceae</taxon>
        <taxon>Prorocentrales</taxon>
        <taxon>Prorocentraceae</taxon>
        <taxon>Prorocentrum</taxon>
    </lineage>
</organism>
<dbReference type="Proteomes" id="UP001189429">
    <property type="component" value="Unassembled WGS sequence"/>
</dbReference>
<feature type="compositionally biased region" description="Basic and acidic residues" evidence="1">
    <location>
        <begin position="103"/>
        <end position="114"/>
    </location>
</feature>
<keyword evidence="4" id="KW-1185">Reference proteome</keyword>
<evidence type="ECO:0000259" key="2">
    <source>
        <dbReference type="Pfam" id="PF04059"/>
    </source>
</evidence>
<dbReference type="EMBL" id="CAUYUJ010005161">
    <property type="protein sequence ID" value="CAK0812501.1"/>
    <property type="molecule type" value="Genomic_DNA"/>
</dbReference>
<feature type="region of interest" description="Disordered" evidence="1">
    <location>
        <begin position="51"/>
        <end position="134"/>
    </location>
</feature>
<evidence type="ECO:0000313" key="4">
    <source>
        <dbReference type="Proteomes" id="UP001189429"/>
    </source>
</evidence>
<evidence type="ECO:0000313" key="3">
    <source>
        <dbReference type="EMBL" id="CAK0812501.1"/>
    </source>
</evidence>
<evidence type="ECO:0000256" key="1">
    <source>
        <dbReference type="SAM" id="MobiDB-lite"/>
    </source>
</evidence>
<dbReference type="SUPFAM" id="SSF54928">
    <property type="entry name" value="RNA-binding domain, RBD"/>
    <property type="match status" value="1"/>
</dbReference>
<reference evidence="3" key="1">
    <citation type="submission" date="2023-10" db="EMBL/GenBank/DDBJ databases">
        <authorList>
            <person name="Chen Y."/>
            <person name="Shah S."/>
            <person name="Dougan E. K."/>
            <person name="Thang M."/>
            <person name="Chan C."/>
        </authorList>
    </citation>
    <scope>NUCLEOTIDE SEQUENCE [LARGE SCALE GENOMIC DNA]</scope>
</reference>
<feature type="domain" description="Mei2-like C-terminal RNA recognition motif" evidence="2">
    <location>
        <begin position="271"/>
        <end position="368"/>
    </location>
</feature>
<accession>A0ABN9R3Q3</accession>
<comment type="caution">
    <text evidence="3">The sequence shown here is derived from an EMBL/GenBank/DDBJ whole genome shotgun (WGS) entry which is preliminary data.</text>
</comment>
<gene>
    <name evidence="3" type="ORF">PCOR1329_LOCUS16776</name>
</gene>
<feature type="compositionally biased region" description="Pro residues" evidence="1">
    <location>
        <begin position="204"/>
        <end position="218"/>
    </location>
</feature>
<dbReference type="InterPro" id="IPR035979">
    <property type="entry name" value="RBD_domain_sf"/>
</dbReference>
<dbReference type="Pfam" id="PF04059">
    <property type="entry name" value="RRM_2"/>
    <property type="match status" value="1"/>
</dbReference>
<proteinExistence type="predicted"/>